<organism evidence="7 8">
    <name type="scientific">Brassica rapa subsp. trilocularis</name>
    <dbReference type="NCBI Taxonomy" id="1813537"/>
    <lineage>
        <taxon>Eukaryota</taxon>
        <taxon>Viridiplantae</taxon>
        <taxon>Streptophyta</taxon>
        <taxon>Embryophyta</taxon>
        <taxon>Tracheophyta</taxon>
        <taxon>Spermatophyta</taxon>
        <taxon>Magnoliopsida</taxon>
        <taxon>eudicotyledons</taxon>
        <taxon>Gunneridae</taxon>
        <taxon>Pentapetalae</taxon>
        <taxon>rosids</taxon>
        <taxon>malvids</taxon>
        <taxon>Brassicales</taxon>
        <taxon>Brassicaceae</taxon>
        <taxon>Brassiceae</taxon>
        <taxon>Brassica</taxon>
    </lineage>
</organism>
<sequence>MPGNSASLGLLRGFSGVGCRHSLLTIVWTVVGFLLVTHLISLYTRKDNNIDDKQQHQPPSHHLQLLHPPALHELVRVEEEILRLPPPRKRSPRTGKRRSRKPIPLAEEFLDDKSPIRHLFFPDIKTSSFGPTKDMGNDAFHYSPGKIWLDTEGNPIQAHGGGILHDDNLTRTIGTVDIIGVGCYSSKDLWTWKNEGIVLGAEDTNKTHDLHKSNVLERPKVIYNDKTGKYVMWMHIDDANYTKASVGVAISDNPTGPFEYLYSKRPHGFDSRDMTVFKDDDGVAYLFYSSEVNSVLHIGPLREDYLDVTPVMKRVMVGQHREAPAIFKHESTYYMITSWCTGWAPNEALAHAAESIMGPWEKLGNPCVGGNKVFRLTTFFAQSTYVIPLPGVPGAFVFMADRWNPADLRDSRYVWLPLVVGGPADQPLESSFGFPMWSRVSIYWHSKWHLP</sequence>
<evidence type="ECO:0000256" key="2">
    <source>
        <dbReference type="ARBA" id="ARBA00022801"/>
    </source>
</evidence>
<dbReference type="PANTHER" id="PTHR22925">
    <property type="entry name" value="GLYCOSYL HYDROLASE 43 FAMILY MEMBER"/>
    <property type="match status" value="1"/>
</dbReference>
<dbReference type="Pfam" id="PF04616">
    <property type="entry name" value="Glyco_hydro_43"/>
    <property type="match status" value="1"/>
</dbReference>
<protein>
    <submittedName>
        <fullName evidence="7">Uncharacterized protein</fullName>
    </submittedName>
</protein>
<name>A0ABQ7M5V0_BRACM</name>
<keyword evidence="6" id="KW-0812">Transmembrane</keyword>
<feature type="transmembrane region" description="Helical" evidence="6">
    <location>
        <begin position="21"/>
        <end position="43"/>
    </location>
</feature>
<dbReference type="InterPro" id="IPR023296">
    <property type="entry name" value="Glyco_hydro_beta-prop_sf"/>
</dbReference>
<dbReference type="PANTHER" id="PTHR22925:SF56">
    <property type="entry name" value="ARABINANASE_LEVANSUCRASE_INVERTASE"/>
    <property type="match status" value="1"/>
</dbReference>
<keyword evidence="2 4" id="KW-0378">Hydrolase</keyword>
<reference evidence="7 8" key="1">
    <citation type="submission" date="2021-03" db="EMBL/GenBank/DDBJ databases">
        <authorList>
            <person name="King G.J."/>
            <person name="Bancroft I."/>
            <person name="Baten A."/>
            <person name="Bloomfield J."/>
            <person name="Borpatragohain P."/>
            <person name="He Z."/>
            <person name="Irish N."/>
            <person name="Irwin J."/>
            <person name="Liu K."/>
            <person name="Mauleon R.P."/>
            <person name="Moore J."/>
            <person name="Morris R."/>
            <person name="Ostergaard L."/>
            <person name="Wang B."/>
            <person name="Wells R."/>
        </authorList>
    </citation>
    <scope>NUCLEOTIDE SEQUENCE [LARGE SCALE GENOMIC DNA]</scope>
    <source>
        <strain evidence="7">R-o-18</strain>
        <tissue evidence="7">Leaf</tissue>
    </source>
</reference>
<dbReference type="SUPFAM" id="SSF75005">
    <property type="entry name" value="Arabinanase/levansucrase/invertase"/>
    <property type="match status" value="1"/>
</dbReference>
<keyword evidence="3 4" id="KW-0326">Glycosidase</keyword>
<keyword evidence="8" id="KW-1185">Reference proteome</keyword>
<keyword evidence="6" id="KW-1133">Transmembrane helix</keyword>
<evidence type="ECO:0000313" key="7">
    <source>
        <dbReference type="EMBL" id="KAG5394172.1"/>
    </source>
</evidence>
<evidence type="ECO:0000313" key="8">
    <source>
        <dbReference type="Proteomes" id="UP000823674"/>
    </source>
</evidence>
<comment type="similarity">
    <text evidence="1 4">Belongs to the glycosyl hydrolase 43 family.</text>
</comment>
<comment type="caution">
    <text evidence="7">The sequence shown here is derived from an EMBL/GenBank/DDBJ whole genome shotgun (WGS) entry which is preliminary data.</text>
</comment>
<feature type="region of interest" description="Disordered" evidence="5">
    <location>
        <begin position="85"/>
        <end position="104"/>
    </location>
</feature>
<evidence type="ECO:0000256" key="1">
    <source>
        <dbReference type="ARBA" id="ARBA00009865"/>
    </source>
</evidence>
<evidence type="ECO:0000256" key="6">
    <source>
        <dbReference type="SAM" id="Phobius"/>
    </source>
</evidence>
<gene>
    <name evidence="7" type="primary">A06p040300.1_BraROA</name>
    <name evidence="7" type="ORF">IGI04_024135</name>
</gene>
<dbReference type="Proteomes" id="UP000823674">
    <property type="component" value="Chromosome A06"/>
</dbReference>
<evidence type="ECO:0000256" key="4">
    <source>
        <dbReference type="RuleBase" id="RU361187"/>
    </source>
</evidence>
<dbReference type="EMBL" id="JADBGQ010000006">
    <property type="protein sequence ID" value="KAG5394172.1"/>
    <property type="molecule type" value="Genomic_DNA"/>
</dbReference>
<dbReference type="CDD" id="cd18825">
    <property type="entry name" value="GH43_CtGH43-like"/>
    <property type="match status" value="1"/>
</dbReference>
<accession>A0ABQ7M5V0</accession>
<evidence type="ECO:0000256" key="5">
    <source>
        <dbReference type="SAM" id="MobiDB-lite"/>
    </source>
</evidence>
<feature type="compositionally biased region" description="Basic residues" evidence="5">
    <location>
        <begin position="86"/>
        <end position="101"/>
    </location>
</feature>
<proteinExistence type="inferred from homology"/>
<keyword evidence="6" id="KW-0472">Membrane</keyword>
<dbReference type="InterPro" id="IPR006710">
    <property type="entry name" value="Glyco_hydro_43"/>
</dbReference>
<evidence type="ECO:0000256" key="3">
    <source>
        <dbReference type="ARBA" id="ARBA00023295"/>
    </source>
</evidence>
<dbReference type="Gene3D" id="2.115.10.20">
    <property type="entry name" value="Glycosyl hydrolase domain, family 43"/>
    <property type="match status" value="1"/>
</dbReference>